<name>A0A4C1YDH1_EUMVA</name>
<organism evidence="1 2">
    <name type="scientific">Eumeta variegata</name>
    <name type="common">Bagworm moth</name>
    <name type="synonym">Eumeta japonica</name>
    <dbReference type="NCBI Taxonomy" id="151549"/>
    <lineage>
        <taxon>Eukaryota</taxon>
        <taxon>Metazoa</taxon>
        <taxon>Ecdysozoa</taxon>
        <taxon>Arthropoda</taxon>
        <taxon>Hexapoda</taxon>
        <taxon>Insecta</taxon>
        <taxon>Pterygota</taxon>
        <taxon>Neoptera</taxon>
        <taxon>Endopterygota</taxon>
        <taxon>Lepidoptera</taxon>
        <taxon>Glossata</taxon>
        <taxon>Ditrysia</taxon>
        <taxon>Tineoidea</taxon>
        <taxon>Psychidae</taxon>
        <taxon>Oiketicinae</taxon>
        <taxon>Eumeta</taxon>
    </lineage>
</organism>
<comment type="caution">
    <text evidence="1">The sequence shown here is derived from an EMBL/GenBank/DDBJ whole genome shotgun (WGS) entry which is preliminary data.</text>
</comment>
<protein>
    <submittedName>
        <fullName evidence="1">Uncharacterized protein</fullName>
    </submittedName>
</protein>
<reference evidence="1 2" key="1">
    <citation type="journal article" date="2019" name="Commun. Biol.">
        <title>The bagworm genome reveals a unique fibroin gene that provides high tensile strength.</title>
        <authorList>
            <person name="Kono N."/>
            <person name="Nakamura H."/>
            <person name="Ohtoshi R."/>
            <person name="Tomita M."/>
            <person name="Numata K."/>
            <person name="Arakawa K."/>
        </authorList>
    </citation>
    <scope>NUCLEOTIDE SEQUENCE [LARGE SCALE GENOMIC DNA]</scope>
</reference>
<evidence type="ECO:0000313" key="1">
    <source>
        <dbReference type="EMBL" id="GBP72689.1"/>
    </source>
</evidence>
<accession>A0A4C1YDH1</accession>
<evidence type="ECO:0000313" key="2">
    <source>
        <dbReference type="Proteomes" id="UP000299102"/>
    </source>
</evidence>
<dbReference type="Proteomes" id="UP000299102">
    <property type="component" value="Unassembled WGS sequence"/>
</dbReference>
<sequence>MECRQLCEQPVVSGLLYPLALRTDLCACAIAYAVGSALKCYSASFLPLTFSLPRSPDKPSAPSTWLAFYYRTLHTQFSAAYGGTLE</sequence>
<keyword evidence="2" id="KW-1185">Reference proteome</keyword>
<gene>
    <name evidence="1" type="ORF">EVAR_52166_1</name>
</gene>
<dbReference type="AlphaFoldDB" id="A0A4C1YDH1"/>
<dbReference type="EMBL" id="BGZK01001153">
    <property type="protein sequence ID" value="GBP72689.1"/>
    <property type="molecule type" value="Genomic_DNA"/>
</dbReference>
<proteinExistence type="predicted"/>